<evidence type="ECO:0000256" key="1">
    <source>
        <dbReference type="ARBA" id="ARBA00009431"/>
    </source>
</evidence>
<dbReference type="GO" id="GO:0004185">
    <property type="term" value="F:serine-type carboxypeptidase activity"/>
    <property type="evidence" value="ECO:0007669"/>
    <property type="project" value="InterPro"/>
</dbReference>
<protein>
    <submittedName>
        <fullName evidence="8">Uncharacterized protein</fullName>
    </submittedName>
</protein>
<keyword evidence="6" id="KW-0325">Glycoprotein</keyword>
<evidence type="ECO:0000313" key="8">
    <source>
        <dbReference type="EMBL" id="KAK3047087.1"/>
    </source>
</evidence>
<keyword evidence="9" id="KW-1185">Reference proteome</keyword>
<dbReference type="Gene3D" id="3.40.50.1820">
    <property type="entry name" value="alpha/beta hydrolase"/>
    <property type="match status" value="1"/>
</dbReference>
<keyword evidence="3" id="KW-0645">Protease</keyword>
<evidence type="ECO:0000256" key="5">
    <source>
        <dbReference type="ARBA" id="ARBA00022801"/>
    </source>
</evidence>
<gene>
    <name evidence="8" type="ORF">LTR09_011512</name>
</gene>
<feature type="chain" id="PRO_5042521677" evidence="7">
    <location>
        <begin position="20"/>
        <end position="321"/>
    </location>
</feature>
<organism evidence="8 9">
    <name type="scientific">Extremus antarcticus</name>
    <dbReference type="NCBI Taxonomy" id="702011"/>
    <lineage>
        <taxon>Eukaryota</taxon>
        <taxon>Fungi</taxon>
        <taxon>Dikarya</taxon>
        <taxon>Ascomycota</taxon>
        <taxon>Pezizomycotina</taxon>
        <taxon>Dothideomycetes</taxon>
        <taxon>Dothideomycetidae</taxon>
        <taxon>Mycosphaerellales</taxon>
        <taxon>Extremaceae</taxon>
        <taxon>Extremus</taxon>
    </lineage>
</organism>
<evidence type="ECO:0000256" key="2">
    <source>
        <dbReference type="ARBA" id="ARBA00022645"/>
    </source>
</evidence>
<dbReference type="PANTHER" id="PTHR11802">
    <property type="entry name" value="SERINE PROTEASE FAMILY S10 SERINE CARBOXYPEPTIDASE"/>
    <property type="match status" value="1"/>
</dbReference>
<comment type="caution">
    <text evidence="8">The sequence shown here is derived from an EMBL/GenBank/DDBJ whole genome shotgun (WGS) entry which is preliminary data.</text>
</comment>
<accession>A0AAJ0GAA3</accession>
<proteinExistence type="inferred from homology"/>
<dbReference type="Pfam" id="PF00450">
    <property type="entry name" value="Peptidase_S10"/>
    <property type="match status" value="2"/>
</dbReference>
<dbReference type="InterPro" id="IPR029058">
    <property type="entry name" value="AB_hydrolase_fold"/>
</dbReference>
<evidence type="ECO:0000256" key="3">
    <source>
        <dbReference type="ARBA" id="ARBA00022670"/>
    </source>
</evidence>
<evidence type="ECO:0000256" key="4">
    <source>
        <dbReference type="ARBA" id="ARBA00022729"/>
    </source>
</evidence>
<keyword evidence="4 7" id="KW-0732">Signal</keyword>
<dbReference type="InterPro" id="IPR001563">
    <property type="entry name" value="Peptidase_S10"/>
</dbReference>
<comment type="similarity">
    <text evidence="1">Belongs to the peptidase S10 family.</text>
</comment>
<feature type="signal peptide" evidence="7">
    <location>
        <begin position="1"/>
        <end position="19"/>
    </location>
</feature>
<dbReference type="GO" id="GO:0006508">
    <property type="term" value="P:proteolysis"/>
    <property type="evidence" value="ECO:0007669"/>
    <property type="project" value="UniProtKB-KW"/>
</dbReference>
<dbReference type="PANTHER" id="PTHR11802:SF189">
    <property type="entry name" value="CARBOXYPEPTIDASE"/>
    <property type="match status" value="1"/>
</dbReference>
<reference evidence="8" key="1">
    <citation type="submission" date="2023-04" db="EMBL/GenBank/DDBJ databases">
        <title>Black Yeasts Isolated from many extreme environments.</title>
        <authorList>
            <person name="Coleine C."/>
            <person name="Stajich J.E."/>
            <person name="Selbmann L."/>
        </authorList>
    </citation>
    <scope>NUCLEOTIDE SEQUENCE</scope>
    <source>
        <strain evidence="8">CCFEE 5312</strain>
    </source>
</reference>
<evidence type="ECO:0000313" key="9">
    <source>
        <dbReference type="Proteomes" id="UP001271007"/>
    </source>
</evidence>
<dbReference type="AlphaFoldDB" id="A0AAJ0GAA3"/>
<dbReference type="EMBL" id="JAWDJX010000069">
    <property type="protein sequence ID" value="KAK3047087.1"/>
    <property type="molecule type" value="Genomic_DNA"/>
</dbReference>
<evidence type="ECO:0000256" key="7">
    <source>
        <dbReference type="SAM" id="SignalP"/>
    </source>
</evidence>
<dbReference type="GO" id="GO:0000324">
    <property type="term" value="C:fungal-type vacuole"/>
    <property type="evidence" value="ECO:0007669"/>
    <property type="project" value="TreeGrafter"/>
</dbReference>
<evidence type="ECO:0000256" key="6">
    <source>
        <dbReference type="ARBA" id="ARBA00023180"/>
    </source>
</evidence>
<dbReference type="SUPFAM" id="SSF53474">
    <property type="entry name" value="alpha/beta-Hydrolases"/>
    <property type="match status" value="1"/>
</dbReference>
<dbReference type="Proteomes" id="UP001271007">
    <property type="component" value="Unassembled WGS sequence"/>
</dbReference>
<name>A0AAJ0GAA3_9PEZI</name>
<keyword evidence="2" id="KW-0121">Carboxypeptidase</keyword>
<sequence length="321" mass="34930">MRNPFLALLLALSPTLSIAQIPATPSGLTTVRSKADSTVTISFKENEICAGEKGYSGYVHLPRSSLEDVGGYDINTFFLYLEARHNPATAPLVIYLAGGPGESTSYAAFDGELGPCYANVAGNDTIKSKRSYNEYANVLYIDQPVQAGFSYDRLVNATVGVGGLVITPLKEGEPLPKVIKTRGVGFFPSQEFKHTAHTTGQAAQILWHFAENWLTSFPGYRTSSGKIGLWGNSYGGYWVPETAFQFSKGLRALPTHHPLAHRKIVVDNIGFTNGCMDVMTQAAGWPDMAYNNTYDTHYATKSQYEAALLNITKPNGLNDLV</sequence>
<keyword evidence="5" id="KW-0378">Hydrolase</keyword>